<dbReference type="Proteomes" id="UP000598120">
    <property type="component" value="Unassembled WGS sequence"/>
</dbReference>
<evidence type="ECO:0000313" key="3">
    <source>
        <dbReference type="Proteomes" id="UP000598120"/>
    </source>
</evidence>
<dbReference type="EMBL" id="BMIC01000009">
    <property type="protein sequence ID" value="GFZ93797.1"/>
    <property type="molecule type" value="Genomic_DNA"/>
</dbReference>
<keyword evidence="3" id="KW-1185">Reference proteome</keyword>
<dbReference type="SUPFAM" id="SSF69304">
    <property type="entry name" value="Tricorn protease N-terminal domain"/>
    <property type="match status" value="1"/>
</dbReference>
<accession>A0A8J2XJF8</accession>
<dbReference type="InterPro" id="IPR011659">
    <property type="entry name" value="WD40"/>
</dbReference>
<sequence length="307" mass="34470">MKRLFQIIAFTFCINLSAQSIIFSRSNGVLNSGSTLDLMIYDPIKKTTKLLLSGTVGGRGEYNAVVSPDNKKIIFNTYRFSGWKLAIADFKDNKISNVKRFTSRPNYEYNPNFSSDGSKVAYQEFSWNTRDVDVFIADNNGNNAVHFIKSDGGDRSPDWARDSKSIIFTSARNYDYSIYSKSLLDKKVKQLTDKGAQDFAPSTSKTEDKIAFLSDRSGKINLYMMNLDGTNIKNLTPNLKTDNFNFDGYENSGCWAYKTSWSPNSKQIVFNALVNGNLEIFVVNSDGSGLVQITDNNDTDMAPSWIN</sequence>
<proteinExistence type="inferred from homology"/>
<protein>
    <recommendedName>
        <fullName evidence="4">TolB protein</fullName>
    </recommendedName>
</protein>
<dbReference type="InterPro" id="IPR011042">
    <property type="entry name" value="6-blade_b-propeller_TolB-like"/>
</dbReference>
<evidence type="ECO:0000313" key="2">
    <source>
        <dbReference type="EMBL" id="GFZ93797.1"/>
    </source>
</evidence>
<evidence type="ECO:0000256" key="1">
    <source>
        <dbReference type="ARBA" id="ARBA00009820"/>
    </source>
</evidence>
<evidence type="ECO:0008006" key="4">
    <source>
        <dbReference type="Google" id="ProtNLM"/>
    </source>
</evidence>
<gene>
    <name evidence="2" type="ORF">GCM10011531_27170</name>
</gene>
<dbReference type="RefSeq" id="WP_188606952.1">
    <property type="nucleotide sequence ID" value="NZ_BMIC01000009.1"/>
</dbReference>
<comment type="similarity">
    <text evidence="1">Belongs to the TolB family.</text>
</comment>
<comment type="caution">
    <text evidence="2">The sequence shown here is derived from an EMBL/GenBank/DDBJ whole genome shotgun (WGS) entry which is preliminary data.</text>
</comment>
<dbReference type="Gene3D" id="2.120.10.30">
    <property type="entry name" value="TolB, C-terminal domain"/>
    <property type="match status" value="3"/>
</dbReference>
<reference evidence="2 3" key="1">
    <citation type="journal article" date="2014" name="Int. J. Syst. Evol. Microbiol.">
        <title>Complete genome sequence of Corynebacterium casei LMG S-19264T (=DSM 44701T), isolated from a smear-ripened cheese.</title>
        <authorList>
            <consortium name="US DOE Joint Genome Institute (JGI-PGF)"/>
            <person name="Walter F."/>
            <person name="Albersmeier A."/>
            <person name="Kalinowski J."/>
            <person name="Ruckert C."/>
        </authorList>
    </citation>
    <scope>NUCLEOTIDE SEQUENCE [LARGE SCALE GENOMIC DNA]</scope>
    <source>
        <strain evidence="2 3">CGMCC 1.15295</strain>
    </source>
</reference>
<dbReference type="AlphaFoldDB" id="A0A8J2XJF8"/>
<organism evidence="2 3">
    <name type="scientific">Aquaticitalea lipolytica</name>
    <dbReference type="NCBI Taxonomy" id="1247562"/>
    <lineage>
        <taxon>Bacteria</taxon>
        <taxon>Pseudomonadati</taxon>
        <taxon>Bacteroidota</taxon>
        <taxon>Flavobacteriia</taxon>
        <taxon>Flavobacteriales</taxon>
        <taxon>Flavobacteriaceae</taxon>
        <taxon>Aquaticitalea</taxon>
    </lineage>
</organism>
<dbReference type="Pfam" id="PF07676">
    <property type="entry name" value="PD40"/>
    <property type="match status" value="3"/>
</dbReference>
<name>A0A8J2XJF8_9FLAO</name>
<dbReference type="PANTHER" id="PTHR36842:SF1">
    <property type="entry name" value="PROTEIN TOLB"/>
    <property type="match status" value="1"/>
</dbReference>
<dbReference type="PANTHER" id="PTHR36842">
    <property type="entry name" value="PROTEIN TOLB HOMOLOG"/>
    <property type="match status" value="1"/>
</dbReference>